<evidence type="ECO:0000256" key="6">
    <source>
        <dbReference type="SAM" id="Phobius"/>
    </source>
</evidence>
<dbReference type="Pfam" id="PF02077">
    <property type="entry name" value="SURF4"/>
    <property type="match status" value="1"/>
</dbReference>
<keyword evidence="4 6" id="KW-1133">Transmembrane helix</keyword>
<evidence type="ECO:0000256" key="2">
    <source>
        <dbReference type="ARBA" id="ARBA00006945"/>
    </source>
</evidence>
<gene>
    <name evidence="7" type="ORF">BDA99DRAFT_531511</name>
</gene>
<evidence type="ECO:0000256" key="5">
    <source>
        <dbReference type="ARBA" id="ARBA00023136"/>
    </source>
</evidence>
<evidence type="ECO:0000313" key="7">
    <source>
        <dbReference type="EMBL" id="KAI9278770.1"/>
    </source>
</evidence>
<sequence>MAFDSSLRNAGDHIENVIVTWTQPIKPHLPSISRFLIVATFYEDAFRIVVQWGIQLAYLSERCHLPHILTAIYLVINVASMVAFSSCIITKRHVTISVIALLGVVATQALMYGLVFDMLFFLRNLSIMGGLLLCLSESLLRHQSSQKTSAMFALPQMSESEKHKYFQLAGRVLLVLLFVGFIFNGEWGVLRTVFSLIGLVACVMVVVGFRARWSAMFLVSLLCVMNMLLNNWLSLSGYQRDFVKYDFFQTLSIVGGLLLLISIGPGGLSYDEKKKEF</sequence>
<evidence type="ECO:0000256" key="1">
    <source>
        <dbReference type="ARBA" id="ARBA00004141"/>
    </source>
</evidence>
<comment type="subcellular location">
    <subcellularLocation>
        <location evidence="1">Membrane</location>
        <topology evidence="1">Multi-pass membrane protein</topology>
    </subcellularLocation>
</comment>
<dbReference type="EMBL" id="JAIXMP010000001">
    <property type="protein sequence ID" value="KAI9278770.1"/>
    <property type="molecule type" value="Genomic_DNA"/>
</dbReference>
<keyword evidence="3 6" id="KW-0812">Transmembrane</keyword>
<accession>A0AAD5KS59</accession>
<dbReference type="PROSITE" id="PS01339">
    <property type="entry name" value="SURF4"/>
    <property type="match status" value="1"/>
</dbReference>
<protein>
    <submittedName>
        <fullName evidence="7">SURF4 family-domain-containing protein</fullName>
    </submittedName>
</protein>
<dbReference type="InterPro" id="IPR002995">
    <property type="entry name" value="Surf4"/>
</dbReference>
<feature type="transmembrane region" description="Helical" evidence="6">
    <location>
        <begin position="216"/>
        <end position="235"/>
    </location>
</feature>
<feature type="transmembrane region" description="Helical" evidence="6">
    <location>
        <begin position="247"/>
        <end position="268"/>
    </location>
</feature>
<name>A0AAD5KS59_9FUNG</name>
<feature type="transmembrane region" description="Helical" evidence="6">
    <location>
        <begin position="189"/>
        <end position="209"/>
    </location>
</feature>
<feature type="transmembrane region" description="Helical" evidence="6">
    <location>
        <begin position="68"/>
        <end position="89"/>
    </location>
</feature>
<evidence type="ECO:0000256" key="3">
    <source>
        <dbReference type="ARBA" id="ARBA00022692"/>
    </source>
</evidence>
<proteinExistence type="inferred from homology"/>
<keyword evidence="5 6" id="KW-0472">Membrane</keyword>
<reference evidence="7" key="1">
    <citation type="journal article" date="2022" name="IScience">
        <title>Evolution of zygomycete secretomes and the origins of terrestrial fungal ecologies.</title>
        <authorList>
            <person name="Chang Y."/>
            <person name="Wang Y."/>
            <person name="Mondo S."/>
            <person name="Ahrendt S."/>
            <person name="Andreopoulos W."/>
            <person name="Barry K."/>
            <person name="Beard J."/>
            <person name="Benny G.L."/>
            <person name="Blankenship S."/>
            <person name="Bonito G."/>
            <person name="Cuomo C."/>
            <person name="Desiro A."/>
            <person name="Gervers K.A."/>
            <person name="Hundley H."/>
            <person name="Kuo A."/>
            <person name="LaButti K."/>
            <person name="Lang B.F."/>
            <person name="Lipzen A."/>
            <person name="O'Donnell K."/>
            <person name="Pangilinan J."/>
            <person name="Reynolds N."/>
            <person name="Sandor L."/>
            <person name="Smith M.E."/>
            <person name="Tsang A."/>
            <person name="Grigoriev I.V."/>
            <person name="Stajich J.E."/>
            <person name="Spatafora J.W."/>
        </authorList>
    </citation>
    <scope>NUCLEOTIDE SEQUENCE</scope>
    <source>
        <strain evidence="7">RSA 2281</strain>
    </source>
</reference>
<evidence type="ECO:0000256" key="4">
    <source>
        <dbReference type="ARBA" id="ARBA00022989"/>
    </source>
</evidence>
<dbReference type="AlphaFoldDB" id="A0AAD5KS59"/>
<dbReference type="Proteomes" id="UP001209540">
    <property type="component" value="Unassembled WGS sequence"/>
</dbReference>
<comment type="similarity">
    <text evidence="2">Belongs to the SURF4 family.</text>
</comment>
<dbReference type="GO" id="GO:0016020">
    <property type="term" value="C:membrane"/>
    <property type="evidence" value="ECO:0007669"/>
    <property type="project" value="UniProtKB-SubCell"/>
</dbReference>
<evidence type="ECO:0000313" key="8">
    <source>
        <dbReference type="Proteomes" id="UP001209540"/>
    </source>
</evidence>
<comment type="caution">
    <text evidence="7">The sequence shown here is derived from an EMBL/GenBank/DDBJ whole genome shotgun (WGS) entry which is preliminary data.</text>
</comment>
<feature type="transmembrane region" description="Helical" evidence="6">
    <location>
        <begin position="96"/>
        <end position="115"/>
    </location>
</feature>
<keyword evidence="8" id="KW-1185">Reference proteome</keyword>
<reference evidence="7" key="2">
    <citation type="submission" date="2023-02" db="EMBL/GenBank/DDBJ databases">
        <authorList>
            <consortium name="DOE Joint Genome Institute"/>
            <person name="Mondo S.J."/>
            <person name="Chang Y."/>
            <person name="Wang Y."/>
            <person name="Ahrendt S."/>
            <person name="Andreopoulos W."/>
            <person name="Barry K."/>
            <person name="Beard J."/>
            <person name="Benny G.L."/>
            <person name="Blankenship S."/>
            <person name="Bonito G."/>
            <person name="Cuomo C."/>
            <person name="Desiro A."/>
            <person name="Gervers K.A."/>
            <person name="Hundley H."/>
            <person name="Kuo A."/>
            <person name="LaButti K."/>
            <person name="Lang B.F."/>
            <person name="Lipzen A."/>
            <person name="O'Donnell K."/>
            <person name="Pangilinan J."/>
            <person name="Reynolds N."/>
            <person name="Sandor L."/>
            <person name="Smith M.W."/>
            <person name="Tsang A."/>
            <person name="Grigoriev I.V."/>
            <person name="Stajich J.E."/>
            <person name="Spatafora J.W."/>
        </authorList>
    </citation>
    <scope>NUCLEOTIDE SEQUENCE</scope>
    <source>
        <strain evidence="7">RSA 2281</strain>
    </source>
</reference>
<organism evidence="7 8">
    <name type="scientific">Phascolomyces articulosus</name>
    <dbReference type="NCBI Taxonomy" id="60185"/>
    <lineage>
        <taxon>Eukaryota</taxon>
        <taxon>Fungi</taxon>
        <taxon>Fungi incertae sedis</taxon>
        <taxon>Mucoromycota</taxon>
        <taxon>Mucoromycotina</taxon>
        <taxon>Mucoromycetes</taxon>
        <taxon>Mucorales</taxon>
        <taxon>Lichtheimiaceae</taxon>
        <taxon>Phascolomyces</taxon>
    </lineage>
</organism>